<gene>
    <name evidence="9" type="ORF">S01H4_00450</name>
</gene>
<comment type="cofactor">
    <cofactor evidence="1">
        <name>[4Fe-4S] cluster</name>
        <dbReference type="ChEBI" id="CHEBI:49883"/>
    </cofactor>
</comment>
<dbReference type="EMBL" id="BART01000062">
    <property type="protein sequence ID" value="GAG63040.1"/>
    <property type="molecule type" value="Genomic_DNA"/>
</dbReference>
<dbReference type="InterPro" id="IPR058240">
    <property type="entry name" value="rSAM_sf"/>
</dbReference>
<protein>
    <recommendedName>
        <fullName evidence="8">Radical SAM core domain-containing protein</fullName>
    </recommendedName>
</protein>
<keyword evidence="7" id="KW-0812">Transmembrane</keyword>
<comment type="caution">
    <text evidence="9">The sequence shown here is derived from an EMBL/GenBank/DDBJ whole genome shotgun (WGS) entry which is preliminary data.</text>
</comment>
<keyword evidence="2" id="KW-0004">4Fe-4S</keyword>
<dbReference type="CDD" id="cd01335">
    <property type="entry name" value="Radical_SAM"/>
    <property type="match status" value="1"/>
</dbReference>
<evidence type="ECO:0000256" key="4">
    <source>
        <dbReference type="ARBA" id="ARBA00022723"/>
    </source>
</evidence>
<evidence type="ECO:0000259" key="8">
    <source>
        <dbReference type="PROSITE" id="PS51918"/>
    </source>
</evidence>
<dbReference type="PANTHER" id="PTHR30352:SF5">
    <property type="entry name" value="PYRUVATE FORMATE-LYASE 1-ACTIVATING ENZYME"/>
    <property type="match status" value="1"/>
</dbReference>
<organism evidence="9">
    <name type="scientific">marine sediment metagenome</name>
    <dbReference type="NCBI Taxonomy" id="412755"/>
    <lineage>
        <taxon>unclassified sequences</taxon>
        <taxon>metagenomes</taxon>
        <taxon>ecological metagenomes</taxon>
    </lineage>
</organism>
<dbReference type="GO" id="GO:0046872">
    <property type="term" value="F:metal ion binding"/>
    <property type="evidence" value="ECO:0007669"/>
    <property type="project" value="UniProtKB-KW"/>
</dbReference>
<keyword evidence="4" id="KW-0479">Metal-binding</keyword>
<feature type="transmembrane region" description="Helical" evidence="7">
    <location>
        <begin position="12"/>
        <end position="30"/>
    </location>
</feature>
<evidence type="ECO:0000256" key="2">
    <source>
        <dbReference type="ARBA" id="ARBA00022485"/>
    </source>
</evidence>
<dbReference type="NCBIfam" id="TIGR04337">
    <property type="entry name" value="AmmeMemoSam_rS"/>
    <property type="match status" value="1"/>
</dbReference>
<keyword evidence="5" id="KW-0408">Iron</keyword>
<accession>X0Z1P1</accession>
<evidence type="ECO:0000256" key="5">
    <source>
        <dbReference type="ARBA" id="ARBA00023004"/>
    </source>
</evidence>
<evidence type="ECO:0000256" key="7">
    <source>
        <dbReference type="SAM" id="Phobius"/>
    </source>
</evidence>
<keyword evidence="7" id="KW-0472">Membrane</keyword>
<dbReference type="InterPro" id="IPR013785">
    <property type="entry name" value="Aldolase_TIM"/>
</dbReference>
<dbReference type="SUPFAM" id="SSF102114">
    <property type="entry name" value="Radical SAM enzymes"/>
    <property type="match status" value="1"/>
</dbReference>
<keyword evidence="6" id="KW-0411">Iron-sulfur</keyword>
<sequence>MRYKKVNLIKEKHIILLIIVILIITAIFLFPAKEKGGIPIDARTRYDERSLVEARYYQKLEDNLVQCNLCFRGCIIKEGKRGTCRNRANINGTLYTLNYGKPCAVHIDPIEKEPAFHVYPGGSIFCIATAGCNFRCLFCQNWTISQQEVENTHYIYLTPKKAVQLAKESNCDAISFTYSEPTSFYEYMYDIAKLAKEEGLKVIFHTNGAMQPKPLKALLKHMDAVVVDLKGFTDEFYSKLSSAKLEPVLQTLKIIKEEGVWLEIVNLIVPTKNDDVEDIKKMCEWIKENLGEEIPIHFSRFFPAYKMLKLPPTPITTLEQAREIALEVGMHYVSIGNVPGHKANSTYCPKCGNILVSRVHFMVLANNIIGGRCKFCGHKIPGIWRDVDSTRSSN</sequence>
<evidence type="ECO:0000256" key="6">
    <source>
        <dbReference type="ARBA" id="ARBA00023014"/>
    </source>
</evidence>
<dbReference type="PANTHER" id="PTHR30352">
    <property type="entry name" value="PYRUVATE FORMATE-LYASE-ACTIVATING ENZYME"/>
    <property type="match status" value="1"/>
</dbReference>
<dbReference type="SFLD" id="SFLDS00029">
    <property type="entry name" value="Radical_SAM"/>
    <property type="match status" value="1"/>
</dbReference>
<dbReference type="InterPro" id="IPR034457">
    <property type="entry name" value="Organic_radical-activating"/>
</dbReference>
<dbReference type="SFLD" id="SFLDG01101">
    <property type="entry name" value="Uncharacterised_Radical_SAM_Su"/>
    <property type="match status" value="1"/>
</dbReference>
<feature type="domain" description="Radical SAM core" evidence="8">
    <location>
        <begin position="118"/>
        <end position="336"/>
    </location>
</feature>
<dbReference type="Pfam" id="PF04055">
    <property type="entry name" value="Radical_SAM"/>
    <property type="match status" value="1"/>
</dbReference>
<keyword evidence="3" id="KW-0949">S-adenosyl-L-methionine</keyword>
<proteinExistence type="predicted"/>
<dbReference type="AlphaFoldDB" id="X0Z1P1"/>
<keyword evidence="7" id="KW-1133">Transmembrane helix</keyword>
<reference evidence="9" key="1">
    <citation type="journal article" date="2014" name="Front. Microbiol.">
        <title>High frequency of phylogenetically diverse reductive dehalogenase-homologous genes in deep subseafloor sedimentary metagenomes.</title>
        <authorList>
            <person name="Kawai M."/>
            <person name="Futagami T."/>
            <person name="Toyoda A."/>
            <person name="Takaki Y."/>
            <person name="Nishi S."/>
            <person name="Hori S."/>
            <person name="Arai W."/>
            <person name="Tsubouchi T."/>
            <person name="Morono Y."/>
            <person name="Uchiyama I."/>
            <person name="Ito T."/>
            <person name="Fujiyama A."/>
            <person name="Inagaki F."/>
            <person name="Takami H."/>
        </authorList>
    </citation>
    <scope>NUCLEOTIDE SEQUENCE</scope>
    <source>
        <strain evidence="9">Expedition CK06-06</strain>
    </source>
</reference>
<dbReference type="GO" id="GO:0003824">
    <property type="term" value="F:catalytic activity"/>
    <property type="evidence" value="ECO:0007669"/>
    <property type="project" value="InterPro"/>
</dbReference>
<dbReference type="InterPro" id="IPR027596">
    <property type="entry name" value="AmmeMemoSam_rS"/>
</dbReference>
<dbReference type="PROSITE" id="PS51918">
    <property type="entry name" value="RADICAL_SAM"/>
    <property type="match status" value="1"/>
</dbReference>
<evidence type="ECO:0000256" key="3">
    <source>
        <dbReference type="ARBA" id="ARBA00022691"/>
    </source>
</evidence>
<dbReference type="Gene3D" id="3.20.20.70">
    <property type="entry name" value="Aldolase class I"/>
    <property type="match status" value="1"/>
</dbReference>
<evidence type="ECO:0000313" key="9">
    <source>
        <dbReference type="EMBL" id="GAG63040.1"/>
    </source>
</evidence>
<dbReference type="GO" id="GO:0051539">
    <property type="term" value="F:4 iron, 4 sulfur cluster binding"/>
    <property type="evidence" value="ECO:0007669"/>
    <property type="project" value="UniProtKB-KW"/>
</dbReference>
<name>X0Z1P1_9ZZZZ</name>
<evidence type="ECO:0000256" key="1">
    <source>
        <dbReference type="ARBA" id="ARBA00001966"/>
    </source>
</evidence>
<dbReference type="InterPro" id="IPR007197">
    <property type="entry name" value="rSAM"/>
</dbReference>